<reference evidence="2" key="1">
    <citation type="journal article" date="2019" name="Int. J. Syst. Evol. Microbiol.">
        <title>The Global Catalogue of Microorganisms (GCM) 10K type strain sequencing project: providing services to taxonomists for standard genome sequencing and annotation.</title>
        <authorList>
            <consortium name="The Broad Institute Genomics Platform"/>
            <consortium name="The Broad Institute Genome Sequencing Center for Infectious Disease"/>
            <person name="Wu L."/>
            <person name="Ma J."/>
        </authorList>
    </citation>
    <scope>NUCLEOTIDE SEQUENCE [LARGE SCALE GENOMIC DNA]</scope>
    <source>
        <strain evidence="2">JCM 11444</strain>
    </source>
</reference>
<name>A0ABP4BUE5_9ACTN</name>
<sequence length="52" mass="5822">MPPDARLPAALRVRRGRPYYAKPLMGRGEVTLELRVAPVRLLAAVRNRLGLN</sequence>
<comment type="caution">
    <text evidence="1">The sequence shown here is derived from an EMBL/GenBank/DDBJ whole genome shotgun (WGS) entry which is preliminary data.</text>
</comment>
<protein>
    <recommendedName>
        <fullName evidence="3">Transposase</fullName>
    </recommendedName>
</protein>
<accession>A0ABP4BUE5</accession>
<evidence type="ECO:0008006" key="3">
    <source>
        <dbReference type="Google" id="ProtNLM"/>
    </source>
</evidence>
<keyword evidence="2" id="KW-1185">Reference proteome</keyword>
<proteinExistence type="predicted"/>
<dbReference type="Proteomes" id="UP001500418">
    <property type="component" value="Unassembled WGS sequence"/>
</dbReference>
<organism evidence="1 2">
    <name type="scientific">Streptomyces rhizosphaericus</name>
    <dbReference type="NCBI Taxonomy" id="114699"/>
    <lineage>
        <taxon>Bacteria</taxon>
        <taxon>Bacillati</taxon>
        <taxon>Actinomycetota</taxon>
        <taxon>Actinomycetes</taxon>
        <taxon>Kitasatosporales</taxon>
        <taxon>Streptomycetaceae</taxon>
        <taxon>Streptomyces</taxon>
        <taxon>Streptomyces violaceusniger group</taxon>
    </lineage>
</organism>
<dbReference type="EMBL" id="BAAAID010000088">
    <property type="protein sequence ID" value="GAA0955002.1"/>
    <property type="molecule type" value="Genomic_DNA"/>
</dbReference>
<evidence type="ECO:0000313" key="2">
    <source>
        <dbReference type="Proteomes" id="UP001500418"/>
    </source>
</evidence>
<evidence type="ECO:0000313" key="1">
    <source>
        <dbReference type="EMBL" id="GAA0955002.1"/>
    </source>
</evidence>
<gene>
    <name evidence="1" type="ORF">GCM10009575_083060</name>
</gene>